<dbReference type="Proteomes" id="UP001652409">
    <property type="component" value="Unassembled WGS sequence"/>
</dbReference>
<evidence type="ECO:0000256" key="1">
    <source>
        <dbReference type="ARBA" id="ARBA00022598"/>
    </source>
</evidence>
<dbReference type="InterPro" id="IPR011761">
    <property type="entry name" value="ATP-grasp"/>
</dbReference>
<sequence length="395" mass="43356">MKKLMILGASYSQMPLIQAAKRLGIYTIVCSTPGSWPGFAEADECSYTDISDPQAVLAEARRTQIQGITTCCLDTGVPAIGTVCEAMGLTGPKAIPAQTASDKWKMKEAFVKAGVQTARHIRVRSEEELEAALSQLTFPVILKAVDLMGSRGIFRSNTKEEARANYRLTMEATGKDYCLVEEFIEGTLFGAEAMLKDGKFLYCLLDNTEAFISAVPTPVGHSVPFDEEEALGAQAREQVGKAAKALGLDNCPVNCDLIWKDGRVYVVEITARAGATCLPEIVGEFFGINYYEAIVRLALDLGVEEMFHLDGEHPAVLSHTLLSLRDGIVKEIRNDNAPSGDILDLSFNICPGEEIHRYRNGRDRLGQVILKGSTLTECRKRLQEVLSKIHIEFME</sequence>
<dbReference type="Pfam" id="PF18603">
    <property type="entry name" value="LAL_C2"/>
    <property type="match status" value="1"/>
</dbReference>
<keyword evidence="1" id="KW-0436">Ligase</keyword>
<evidence type="ECO:0000313" key="7">
    <source>
        <dbReference type="Proteomes" id="UP001652409"/>
    </source>
</evidence>
<evidence type="ECO:0000256" key="4">
    <source>
        <dbReference type="PROSITE-ProRule" id="PRU00409"/>
    </source>
</evidence>
<dbReference type="InterPro" id="IPR003806">
    <property type="entry name" value="ATP-grasp_PylC-type"/>
</dbReference>
<name>A0ABT2TT20_9FIRM</name>
<gene>
    <name evidence="6" type="ORF">OCV61_08120</name>
</gene>
<organism evidence="6 7">
    <name type="scientific">Blautia ammoniilytica</name>
    <dbReference type="NCBI Taxonomy" id="2981782"/>
    <lineage>
        <taxon>Bacteria</taxon>
        <taxon>Bacillati</taxon>
        <taxon>Bacillota</taxon>
        <taxon>Clostridia</taxon>
        <taxon>Lachnospirales</taxon>
        <taxon>Lachnospiraceae</taxon>
        <taxon>Blautia</taxon>
    </lineage>
</organism>
<dbReference type="PANTHER" id="PTHR43585">
    <property type="entry name" value="FUMIPYRROLE BIOSYNTHESIS PROTEIN C"/>
    <property type="match status" value="1"/>
</dbReference>
<keyword evidence="7" id="KW-1185">Reference proteome</keyword>
<accession>A0ABT2TT20</accession>
<dbReference type="Gene3D" id="3.40.50.20">
    <property type="match status" value="1"/>
</dbReference>
<dbReference type="PROSITE" id="PS50975">
    <property type="entry name" value="ATP_GRASP"/>
    <property type="match status" value="1"/>
</dbReference>
<dbReference type="Pfam" id="PF02655">
    <property type="entry name" value="ATP-grasp_3"/>
    <property type="match status" value="1"/>
</dbReference>
<dbReference type="SUPFAM" id="SSF56059">
    <property type="entry name" value="Glutathione synthetase ATP-binding domain-like"/>
    <property type="match status" value="1"/>
</dbReference>
<keyword evidence="3 4" id="KW-0067">ATP-binding</keyword>
<dbReference type="SMART" id="SM01209">
    <property type="entry name" value="GARS_A"/>
    <property type="match status" value="1"/>
</dbReference>
<evidence type="ECO:0000313" key="6">
    <source>
        <dbReference type="EMBL" id="MCU6765379.1"/>
    </source>
</evidence>
<dbReference type="Gene3D" id="3.30.1490.20">
    <property type="entry name" value="ATP-grasp fold, A domain"/>
    <property type="match status" value="1"/>
</dbReference>
<reference evidence="6 7" key="1">
    <citation type="journal article" date="2021" name="ISME Commun">
        <title>Automated analysis of genomic sequences facilitates high-throughput and comprehensive description of bacteria.</title>
        <authorList>
            <person name="Hitch T.C.A."/>
        </authorList>
    </citation>
    <scope>NUCLEOTIDE SEQUENCE [LARGE SCALE GENOMIC DNA]</scope>
    <source>
        <strain evidence="6 7">Sanger_23</strain>
    </source>
</reference>
<dbReference type="EMBL" id="JAOQJL010000013">
    <property type="protein sequence ID" value="MCU6765379.1"/>
    <property type="molecule type" value="Genomic_DNA"/>
</dbReference>
<dbReference type="PANTHER" id="PTHR43585:SF2">
    <property type="entry name" value="ATP-GRASP ENZYME FSQD"/>
    <property type="match status" value="1"/>
</dbReference>
<dbReference type="InterPro" id="IPR040570">
    <property type="entry name" value="LAL_C2"/>
</dbReference>
<evidence type="ECO:0000256" key="3">
    <source>
        <dbReference type="ARBA" id="ARBA00022840"/>
    </source>
</evidence>
<keyword evidence="2 4" id="KW-0547">Nucleotide-binding</keyword>
<proteinExistence type="predicted"/>
<feature type="domain" description="ATP-grasp" evidence="5">
    <location>
        <begin position="107"/>
        <end position="299"/>
    </location>
</feature>
<dbReference type="RefSeq" id="WP_158421409.1">
    <property type="nucleotide sequence ID" value="NZ_JAOQJL010000013.1"/>
</dbReference>
<dbReference type="InterPro" id="IPR013815">
    <property type="entry name" value="ATP_grasp_subdomain_1"/>
</dbReference>
<comment type="caution">
    <text evidence="6">The sequence shown here is derived from an EMBL/GenBank/DDBJ whole genome shotgun (WGS) entry which is preliminary data.</text>
</comment>
<dbReference type="Gene3D" id="3.30.470.20">
    <property type="entry name" value="ATP-grasp fold, B domain"/>
    <property type="match status" value="1"/>
</dbReference>
<dbReference type="InterPro" id="IPR052032">
    <property type="entry name" value="ATP-dep_AA_Ligase"/>
</dbReference>
<evidence type="ECO:0000259" key="5">
    <source>
        <dbReference type="PROSITE" id="PS50975"/>
    </source>
</evidence>
<protein>
    <submittedName>
        <fullName evidence="6">ATP-grasp domain-containing protein</fullName>
    </submittedName>
</protein>
<evidence type="ECO:0000256" key="2">
    <source>
        <dbReference type="ARBA" id="ARBA00022741"/>
    </source>
</evidence>